<feature type="domain" description="Cytochrome b561 bacterial/Ni-hydrogenase" evidence="14">
    <location>
        <begin position="12"/>
        <end position="195"/>
    </location>
</feature>
<comment type="similarity">
    <text evidence="12">Belongs to the cytochrome b561 family.</text>
</comment>
<evidence type="ECO:0000256" key="1">
    <source>
        <dbReference type="ARBA" id="ARBA00001970"/>
    </source>
</evidence>
<keyword evidence="4" id="KW-1003">Cell membrane</keyword>
<dbReference type="STRING" id="582899.Hden_1407"/>
<gene>
    <name evidence="15" type="ordered locus">Hden_1407</name>
</gene>
<evidence type="ECO:0000256" key="4">
    <source>
        <dbReference type="ARBA" id="ARBA00022475"/>
    </source>
</evidence>
<evidence type="ECO:0000256" key="7">
    <source>
        <dbReference type="ARBA" id="ARBA00022723"/>
    </source>
</evidence>
<keyword evidence="9 13" id="KW-1133">Transmembrane helix</keyword>
<keyword evidence="8" id="KW-0249">Electron transport</keyword>
<dbReference type="GO" id="GO:0020037">
    <property type="term" value="F:heme binding"/>
    <property type="evidence" value="ECO:0007669"/>
    <property type="project" value="TreeGrafter"/>
</dbReference>
<keyword evidence="7" id="KW-0479">Metal-binding</keyword>
<dbReference type="AlphaFoldDB" id="D8JX83"/>
<dbReference type="Pfam" id="PF01292">
    <property type="entry name" value="Ni_hydr_CYTB"/>
    <property type="match status" value="1"/>
</dbReference>
<evidence type="ECO:0000256" key="8">
    <source>
        <dbReference type="ARBA" id="ARBA00022982"/>
    </source>
</evidence>
<dbReference type="SUPFAM" id="SSF81342">
    <property type="entry name" value="Transmembrane di-heme cytochromes"/>
    <property type="match status" value="1"/>
</dbReference>
<name>D8JX83_HYPDA</name>
<dbReference type="PANTHER" id="PTHR30529">
    <property type="entry name" value="CYTOCHROME B561"/>
    <property type="match status" value="1"/>
</dbReference>
<keyword evidence="10" id="KW-0408">Iron</keyword>
<dbReference type="InterPro" id="IPR052168">
    <property type="entry name" value="Cytochrome_b561_oxidase"/>
</dbReference>
<dbReference type="GO" id="GO:0022904">
    <property type="term" value="P:respiratory electron transport chain"/>
    <property type="evidence" value="ECO:0007669"/>
    <property type="project" value="InterPro"/>
</dbReference>
<dbReference type="InterPro" id="IPR016174">
    <property type="entry name" value="Di-haem_cyt_TM"/>
</dbReference>
<evidence type="ECO:0000256" key="13">
    <source>
        <dbReference type="SAM" id="Phobius"/>
    </source>
</evidence>
<proteinExistence type="inferred from homology"/>
<dbReference type="GO" id="GO:0005886">
    <property type="term" value="C:plasma membrane"/>
    <property type="evidence" value="ECO:0007669"/>
    <property type="project" value="UniProtKB-SubCell"/>
</dbReference>
<evidence type="ECO:0000259" key="14">
    <source>
        <dbReference type="Pfam" id="PF01292"/>
    </source>
</evidence>
<dbReference type="Gene3D" id="1.20.950.20">
    <property type="entry name" value="Transmembrane di-heme cytochromes, Chain C"/>
    <property type="match status" value="1"/>
</dbReference>
<evidence type="ECO:0000256" key="2">
    <source>
        <dbReference type="ARBA" id="ARBA00004651"/>
    </source>
</evidence>
<dbReference type="GO" id="GO:0009055">
    <property type="term" value="F:electron transfer activity"/>
    <property type="evidence" value="ECO:0007669"/>
    <property type="project" value="InterPro"/>
</dbReference>
<accession>D8JX83</accession>
<evidence type="ECO:0000256" key="11">
    <source>
        <dbReference type="ARBA" id="ARBA00023136"/>
    </source>
</evidence>
<comment type="subcellular location">
    <subcellularLocation>
        <location evidence="2">Cell membrane</location>
        <topology evidence="2">Multi-pass membrane protein</topology>
    </subcellularLocation>
</comment>
<evidence type="ECO:0000256" key="6">
    <source>
        <dbReference type="ARBA" id="ARBA00022692"/>
    </source>
</evidence>
<dbReference type="InterPro" id="IPR011577">
    <property type="entry name" value="Cyt_b561_bac/Ni-Hgenase"/>
</dbReference>
<dbReference type="PANTHER" id="PTHR30529:SF7">
    <property type="entry name" value="CYTOCHROME B561 BACTERIAL_NI-HYDROGENASE DOMAIN-CONTAINING PROTEIN"/>
    <property type="match status" value="1"/>
</dbReference>
<dbReference type="RefSeq" id="WP_013215434.1">
    <property type="nucleotide sequence ID" value="NC_014313.1"/>
</dbReference>
<dbReference type="Proteomes" id="UP000002033">
    <property type="component" value="Chromosome"/>
</dbReference>
<dbReference type="EMBL" id="CP002083">
    <property type="protein sequence ID" value="ADJ23219.1"/>
    <property type="molecule type" value="Genomic_DNA"/>
</dbReference>
<feature type="transmembrane region" description="Helical" evidence="13">
    <location>
        <begin position="163"/>
        <end position="183"/>
    </location>
</feature>
<feature type="transmembrane region" description="Helical" evidence="13">
    <location>
        <begin position="68"/>
        <end position="88"/>
    </location>
</feature>
<dbReference type="KEGG" id="hdn:Hden_1407"/>
<dbReference type="eggNOG" id="COG3038">
    <property type="taxonomic scope" value="Bacteria"/>
</dbReference>
<evidence type="ECO:0000256" key="9">
    <source>
        <dbReference type="ARBA" id="ARBA00022989"/>
    </source>
</evidence>
<reference evidence="16" key="1">
    <citation type="journal article" date="2011" name="J. Bacteriol.">
        <title>Genome sequences of eight morphologically diverse alphaproteobacteria.</title>
        <authorList>
            <consortium name="US DOE Joint Genome Institute"/>
            <person name="Brown P.J."/>
            <person name="Kysela D.T."/>
            <person name="Buechlein A."/>
            <person name="Hemmerich C."/>
            <person name="Brun Y.V."/>
        </authorList>
    </citation>
    <scope>NUCLEOTIDE SEQUENCE [LARGE SCALE GENOMIC DNA]</scope>
    <source>
        <strain evidence="16">ATCC 51888 / DSM 1869 / NCIB 11706 / TK 0415</strain>
    </source>
</reference>
<keyword evidence="6 13" id="KW-0812">Transmembrane</keyword>
<dbReference type="HOGENOM" id="CLU_095321_4_0_5"/>
<organism evidence="15 16">
    <name type="scientific">Hyphomicrobium denitrificans (strain ATCC 51888 / DSM 1869 / NCIMB 11706 / TK 0415)</name>
    <dbReference type="NCBI Taxonomy" id="582899"/>
    <lineage>
        <taxon>Bacteria</taxon>
        <taxon>Pseudomonadati</taxon>
        <taxon>Pseudomonadota</taxon>
        <taxon>Alphaproteobacteria</taxon>
        <taxon>Hyphomicrobiales</taxon>
        <taxon>Hyphomicrobiaceae</taxon>
        <taxon>Hyphomicrobium</taxon>
    </lineage>
</organism>
<keyword evidence="16" id="KW-1185">Reference proteome</keyword>
<evidence type="ECO:0000256" key="10">
    <source>
        <dbReference type="ARBA" id="ARBA00023004"/>
    </source>
</evidence>
<evidence type="ECO:0000256" key="5">
    <source>
        <dbReference type="ARBA" id="ARBA00022617"/>
    </source>
</evidence>
<comment type="cofactor">
    <cofactor evidence="1">
        <name>heme b</name>
        <dbReference type="ChEBI" id="CHEBI:60344"/>
    </cofactor>
</comment>
<keyword evidence="5" id="KW-0349">Heme</keyword>
<evidence type="ECO:0000313" key="15">
    <source>
        <dbReference type="EMBL" id="ADJ23219.1"/>
    </source>
</evidence>
<sequence>MAQDPKYQLPTYTPTARGLHWLIALLILIQFPIAFYMTYRGYEMSAVNDKGEAVKGVFDDVTGFFYSWHKVIGLTIFFLVLIRLAYRLTRGAPRPDPSVPKPLIGISHLVHWLMYALLIAVPIIGYRGISYGRYLDVFGFSLPAVTEKNEDLSKEVFEWHERAAIVLLLLVSLHIAAAIYHRFFRKDRVVERMLPKRSLDA</sequence>
<dbReference type="GO" id="GO:0046872">
    <property type="term" value="F:metal ion binding"/>
    <property type="evidence" value="ECO:0007669"/>
    <property type="project" value="UniProtKB-KW"/>
</dbReference>
<evidence type="ECO:0000256" key="3">
    <source>
        <dbReference type="ARBA" id="ARBA00022448"/>
    </source>
</evidence>
<evidence type="ECO:0000313" key="16">
    <source>
        <dbReference type="Proteomes" id="UP000002033"/>
    </source>
</evidence>
<protein>
    <submittedName>
        <fullName evidence="15">Cytochrome B561</fullName>
    </submittedName>
</protein>
<keyword evidence="11 13" id="KW-0472">Membrane</keyword>
<keyword evidence="3" id="KW-0813">Transport</keyword>
<dbReference type="OrthoDB" id="1247465at2"/>
<evidence type="ECO:0000256" key="12">
    <source>
        <dbReference type="ARBA" id="ARBA00037975"/>
    </source>
</evidence>
<feature type="transmembrane region" description="Helical" evidence="13">
    <location>
        <begin position="21"/>
        <end position="39"/>
    </location>
</feature>
<feature type="transmembrane region" description="Helical" evidence="13">
    <location>
        <begin position="109"/>
        <end position="129"/>
    </location>
</feature>